<dbReference type="SUPFAM" id="SSF82771">
    <property type="entry name" value="GIY-YIG endonuclease"/>
    <property type="match status" value="1"/>
</dbReference>
<dbReference type="SMART" id="SM00465">
    <property type="entry name" value="GIYc"/>
    <property type="match status" value="1"/>
</dbReference>
<reference evidence="4" key="1">
    <citation type="journal article" date="2019" name="Int. J. Syst. Evol. Microbiol.">
        <title>The Global Catalogue of Microorganisms (GCM) 10K type strain sequencing project: providing services to taxonomists for standard genome sequencing and annotation.</title>
        <authorList>
            <consortium name="The Broad Institute Genomics Platform"/>
            <consortium name="The Broad Institute Genome Sequencing Center for Infectious Disease"/>
            <person name="Wu L."/>
            <person name="Ma J."/>
        </authorList>
    </citation>
    <scope>NUCLEOTIDE SEQUENCE [LARGE SCALE GENOMIC DNA]</scope>
    <source>
        <strain evidence="4">KCTC 42903</strain>
    </source>
</reference>
<dbReference type="EMBL" id="JBHULK010000001">
    <property type="protein sequence ID" value="MFD2534098.1"/>
    <property type="molecule type" value="Genomic_DNA"/>
</dbReference>
<proteinExistence type="inferred from homology"/>
<organism evidence="3 4">
    <name type="scientific">Gelatiniphilus marinus</name>
    <dbReference type="NCBI Taxonomy" id="1759464"/>
    <lineage>
        <taxon>Bacteria</taxon>
        <taxon>Pseudomonadati</taxon>
        <taxon>Bacteroidota</taxon>
        <taxon>Flavobacteriia</taxon>
        <taxon>Flavobacteriales</taxon>
        <taxon>Flavobacteriaceae</taxon>
        <taxon>Gelatiniphilus</taxon>
    </lineage>
</organism>
<name>A0ABW5JNS2_9FLAO</name>
<dbReference type="InterPro" id="IPR000305">
    <property type="entry name" value="GIY-YIG_endonuc"/>
</dbReference>
<dbReference type="RefSeq" id="WP_388013987.1">
    <property type="nucleotide sequence ID" value="NZ_JBHULK010000001.1"/>
</dbReference>
<dbReference type="Proteomes" id="UP001597441">
    <property type="component" value="Unassembled WGS sequence"/>
</dbReference>
<dbReference type="PANTHER" id="PTHR34477">
    <property type="entry name" value="UPF0213 PROTEIN YHBQ"/>
    <property type="match status" value="1"/>
</dbReference>
<comment type="similarity">
    <text evidence="1">Belongs to the UPF0213 family.</text>
</comment>
<evidence type="ECO:0000256" key="1">
    <source>
        <dbReference type="ARBA" id="ARBA00007435"/>
    </source>
</evidence>
<sequence>MFKMKGNYYQFYVYILSNKKNGTLYIGMTNDLERRMFEHKQRLVSGFTSKYGLGKLMYFEQFQYVDDAIKREKQLKNWNRQWKIDLIEKENKSWKDLSFDWKY</sequence>
<dbReference type="PROSITE" id="PS50164">
    <property type="entry name" value="GIY_YIG"/>
    <property type="match status" value="1"/>
</dbReference>
<dbReference type="InterPro" id="IPR050190">
    <property type="entry name" value="UPF0213_domain"/>
</dbReference>
<gene>
    <name evidence="3" type="ORF">ACFSQS_03190</name>
</gene>
<comment type="caution">
    <text evidence="3">The sequence shown here is derived from an EMBL/GenBank/DDBJ whole genome shotgun (WGS) entry which is preliminary data.</text>
</comment>
<evidence type="ECO:0000313" key="4">
    <source>
        <dbReference type="Proteomes" id="UP001597441"/>
    </source>
</evidence>
<dbReference type="InterPro" id="IPR035901">
    <property type="entry name" value="GIY-YIG_endonuc_sf"/>
</dbReference>
<feature type="domain" description="GIY-YIG" evidence="2">
    <location>
        <begin position="9"/>
        <end position="85"/>
    </location>
</feature>
<dbReference type="PANTHER" id="PTHR34477:SF5">
    <property type="entry name" value="BSL5627 PROTEIN"/>
    <property type="match status" value="1"/>
</dbReference>
<dbReference type="Pfam" id="PF01541">
    <property type="entry name" value="GIY-YIG"/>
    <property type="match status" value="1"/>
</dbReference>
<dbReference type="CDD" id="cd10448">
    <property type="entry name" value="GIY-YIG_unchar_3"/>
    <property type="match status" value="1"/>
</dbReference>
<evidence type="ECO:0000313" key="3">
    <source>
        <dbReference type="EMBL" id="MFD2534098.1"/>
    </source>
</evidence>
<keyword evidence="4" id="KW-1185">Reference proteome</keyword>
<evidence type="ECO:0000259" key="2">
    <source>
        <dbReference type="PROSITE" id="PS50164"/>
    </source>
</evidence>
<accession>A0ABW5JNS2</accession>
<dbReference type="Gene3D" id="3.40.1440.10">
    <property type="entry name" value="GIY-YIG endonuclease"/>
    <property type="match status" value="1"/>
</dbReference>
<protein>
    <submittedName>
        <fullName evidence="3">GIY-YIG nuclease family protein</fullName>
    </submittedName>
</protein>